<protein>
    <recommendedName>
        <fullName evidence="4">3-methyl-2-oxobutanoate dehydrogenase (2-methylpropanoyl-transferring)</fullName>
        <ecNumber evidence="4">1.2.4.4</ecNumber>
    </recommendedName>
    <alternativeName>
        <fullName evidence="10">Branched-chain alpha-keto acid dehydrogenase E1 component alpha chain</fullName>
    </alternativeName>
</protein>
<dbReference type="Pfam" id="PF00676">
    <property type="entry name" value="E1_dh"/>
    <property type="match status" value="1"/>
</dbReference>
<evidence type="ECO:0000256" key="10">
    <source>
        <dbReference type="ARBA" id="ARBA00031050"/>
    </source>
</evidence>
<feature type="region of interest" description="Disordered" evidence="11">
    <location>
        <begin position="192"/>
        <end position="231"/>
    </location>
</feature>
<dbReference type="Proteomes" id="UP000016922">
    <property type="component" value="Unassembled WGS sequence"/>
</dbReference>
<evidence type="ECO:0000256" key="4">
    <source>
        <dbReference type="ARBA" id="ARBA00012277"/>
    </source>
</evidence>
<dbReference type="KEGG" id="glz:GLAREA_02572"/>
<keyword evidence="5" id="KW-0479">Metal-binding</keyword>
<evidence type="ECO:0000256" key="5">
    <source>
        <dbReference type="ARBA" id="ARBA00022723"/>
    </source>
</evidence>
<organism evidence="13 14">
    <name type="scientific">Glarea lozoyensis (strain ATCC 20868 / MF5171)</name>
    <dbReference type="NCBI Taxonomy" id="1116229"/>
    <lineage>
        <taxon>Eukaryota</taxon>
        <taxon>Fungi</taxon>
        <taxon>Dikarya</taxon>
        <taxon>Ascomycota</taxon>
        <taxon>Pezizomycotina</taxon>
        <taxon>Leotiomycetes</taxon>
        <taxon>Helotiales</taxon>
        <taxon>Helotiaceae</taxon>
        <taxon>Glarea</taxon>
    </lineage>
</organism>
<feature type="region of interest" description="Disordered" evidence="11">
    <location>
        <begin position="54"/>
        <end position="133"/>
    </location>
</feature>
<comment type="cofactor">
    <cofactor evidence="1">
        <name>thiamine diphosphate</name>
        <dbReference type="ChEBI" id="CHEBI:58937"/>
    </cofactor>
</comment>
<dbReference type="OrthoDB" id="3845at2759"/>
<evidence type="ECO:0000256" key="11">
    <source>
        <dbReference type="SAM" id="MobiDB-lite"/>
    </source>
</evidence>
<feature type="compositionally biased region" description="Polar residues" evidence="11">
    <location>
        <begin position="220"/>
        <end position="231"/>
    </location>
</feature>
<keyword evidence="6" id="KW-0809">Transit peptide</keyword>
<dbReference type="CDD" id="cd14279">
    <property type="entry name" value="CUE"/>
    <property type="match status" value="1"/>
</dbReference>
<dbReference type="Gene3D" id="3.30.1370.110">
    <property type="match status" value="1"/>
</dbReference>
<feature type="compositionally biased region" description="Basic residues" evidence="11">
    <location>
        <begin position="203"/>
        <end position="212"/>
    </location>
</feature>
<dbReference type="Gene3D" id="3.40.50.970">
    <property type="match status" value="1"/>
</dbReference>
<dbReference type="GO" id="GO:0005759">
    <property type="term" value="C:mitochondrial matrix"/>
    <property type="evidence" value="ECO:0007669"/>
    <property type="project" value="UniProtKB-SubCell"/>
</dbReference>
<dbReference type="GO" id="GO:0009083">
    <property type="term" value="P:branched-chain amino acid catabolic process"/>
    <property type="evidence" value="ECO:0007669"/>
    <property type="project" value="TreeGrafter"/>
</dbReference>
<dbReference type="EC" id="1.2.4.4" evidence="4"/>
<sequence length="980" mass="107396">MWDKNEIHAHLLAEYSETIESSLVLAIISDYDICDTVQLEAARQTLDALKADAPSEEATGFDASGAGRIDNLNNGFETQADDESAGDRCWKSQTDDTSVSQEMALPDLEETDVETNSTPSTQDESPERSYTSALDSLGDNEKEAALSGIFPILTSFDIRWTLKKHKGDTNLAIDELMTQSFLEENGSRHKGVDAFYEDGAPSKPRKGKKKKRREVEEGGLSNSDSIPSQQSKWATAKHDIDLISLNTGMPENQVASLYHKNGGSMPATILALIGAHRAMNIESEDDPVLQIYLHDLQQEFPALSRTNLEAIFHITDFSVGNSRALAKSLVASPNQSKSPIQLEFRHAPINLNDADVPSLPSPKTAGTHAGSIDLAASHMAARNNNFEKAAAYYRKGKSDHLMGGAAAYYALEGRNYNALAKASSSAAADALVAAQSSRTELDLHGVNVKDALRISRERVTNWWHELGEARIMGGIGGGYRIVTGIGRHSEGGRLKLGPAVGKMLIREGWKVEVGSGVLVVKAGLTSPKTKMKSICARRASGLRQIPLKGTGTVGGRPQRWSSSLSQKAGAAEVCFPGAVNSKFTNAMTFEYPSTYPAIPTYRCTSPEGNIIDPTVSLPSHGLALMMYENMLKVSIMDIVMFEAQRQGRLSFYMTSQGEEGTCVGSASALEDGDVIFSQYREAGVFMQRGFTFPEFMNQLFANKNDIGKGRNMPVHYGSKALNIHTISSPLATQIPHAAGAAYAIKMQDRQNPGSKPRVAVCYFGEGAASEGDFHAALNIAATRSCPVIFICRNNGYAISTPTLEQYRGDGIASRGTGYGIDTIRVDGNDIWAVREVTKRARELALKDGGRPVLIEAMSYRISHHSTSDDSFAYRARVEVEDWKRRDNPITRLRKYLENNGLWNDEKEAETRKQLRSAFLKAFSDAEKVKKPSLRSMFEDIYEDLTPEIRAQMKELKGILERYPEEYDITEFEGGKESLDG</sequence>
<evidence type="ECO:0000256" key="3">
    <source>
        <dbReference type="ARBA" id="ARBA00008646"/>
    </source>
</evidence>
<dbReference type="InterPro" id="IPR058864">
    <property type="entry name" value="UBA_10"/>
</dbReference>
<dbReference type="InterPro" id="IPR002625">
    <property type="entry name" value="Smr_dom"/>
</dbReference>
<keyword evidence="7" id="KW-0630">Potassium</keyword>
<keyword evidence="9" id="KW-0496">Mitochondrion</keyword>
<evidence type="ECO:0000256" key="9">
    <source>
        <dbReference type="ARBA" id="ARBA00023128"/>
    </source>
</evidence>
<proteinExistence type="inferred from homology"/>
<feature type="compositionally biased region" description="Polar residues" evidence="11">
    <location>
        <begin position="114"/>
        <end position="133"/>
    </location>
</feature>
<dbReference type="EMBL" id="KE145370">
    <property type="protein sequence ID" value="EPE26659.1"/>
    <property type="molecule type" value="Genomic_DNA"/>
</dbReference>
<evidence type="ECO:0000313" key="13">
    <source>
        <dbReference type="EMBL" id="EPE26659.1"/>
    </source>
</evidence>
<keyword evidence="8" id="KW-0560">Oxidoreductase</keyword>
<dbReference type="GO" id="GO:0003863">
    <property type="term" value="F:branched-chain 2-oxo acid dehydrogenase activity"/>
    <property type="evidence" value="ECO:0007669"/>
    <property type="project" value="UniProtKB-EC"/>
</dbReference>
<dbReference type="InterPro" id="IPR036063">
    <property type="entry name" value="Smr_dom_sf"/>
</dbReference>
<dbReference type="Pfam" id="PF26286">
    <property type="entry name" value="UBA_10"/>
    <property type="match status" value="1"/>
</dbReference>
<feature type="domain" description="Smr" evidence="12">
    <location>
        <begin position="441"/>
        <end position="523"/>
    </location>
</feature>
<evidence type="ECO:0000259" key="12">
    <source>
        <dbReference type="PROSITE" id="PS50828"/>
    </source>
</evidence>
<evidence type="ECO:0000256" key="6">
    <source>
        <dbReference type="ARBA" id="ARBA00022946"/>
    </source>
</evidence>
<dbReference type="InterPro" id="IPR050771">
    <property type="entry name" value="Alpha-ketoacid_DH_E1_comp"/>
</dbReference>
<evidence type="ECO:0000256" key="7">
    <source>
        <dbReference type="ARBA" id="ARBA00022958"/>
    </source>
</evidence>
<dbReference type="GeneID" id="19461629"/>
<dbReference type="SMART" id="SM01162">
    <property type="entry name" value="DUF1771"/>
    <property type="match status" value="1"/>
</dbReference>
<dbReference type="InterPro" id="IPR013899">
    <property type="entry name" value="DUF1771"/>
</dbReference>
<evidence type="ECO:0000256" key="8">
    <source>
        <dbReference type="ARBA" id="ARBA00023002"/>
    </source>
</evidence>
<dbReference type="SUPFAM" id="SSF160443">
    <property type="entry name" value="SMR domain-like"/>
    <property type="match status" value="1"/>
</dbReference>
<dbReference type="PANTHER" id="PTHR43380">
    <property type="entry name" value="2-OXOISOVALERATE DEHYDROGENASE SUBUNIT ALPHA, MITOCHONDRIAL"/>
    <property type="match status" value="1"/>
</dbReference>
<dbReference type="CDD" id="cd02000">
    <property type="entry name" value="TPP_E1_PDC_ADC_BCADC"/>
    <property type="match status" value="1"/>
</dbReference>
<evidence type="ECO:0000313" key="14">
    <source>
        <dbReference type="Proteomes" id="UP000016922"/>
    </source>
</evidence>
<dbReference type="InterPro" id="IPR001017">
    <property type="entry name" value="DH_E1"/>
</dbReference>
<dbReference type="SUPFAM" id="SSF52518">
    <property type="entry name" value="Thiamin diphosphate-binding fold (THDP-binding)"/>
    <property type="match status" value="1"/>
</dbReference>
<dbReference type="GO" id="GO:0046872">
    <property type="term" value="F:metal ion binding"/>
    <property type="evidence" value="ECO:0007669"/>
    <property type="project" value="UniProtKB-KW"/>
</dbReference>
<comment type="subcellular location">
    <subcellularLocation>
        <location evidence="2">Mitochondrion matrix</location>
    </subcellularLocation>
</comment>
<evidence type="ECO:0000256" key="2">
    <source>
        <dbReference type="ARBA" id="ARBA00004305"/>
    </source>
</evidence>
<dbReference type="eggNOG" id="KOG1182">
    <property type="taxonomic scope" value="Eukaryota"/>
</dbReference>
<dbReference type="eggNOG" id="KOG2401">
    <property type="taxonomic scope" value="Eukaryota"/>
</dbReference>
<accession>S3CN94</accession>
<dbReference type="HOGENOM" id="CLU_303652_0_0_1"/>
<name>S3CN94_GLAL2</name>
<dbReference type="STRING" id="1116229.S3CN94"/>
<dbReference type="AlphaFoldDB" id="S3CN94"/>
<evidence type="ECO:0000256" key="1">
    <source>
        <dbReference type="ARBA" id="ARBA00001964"/>
    </source>
</evidence>
<feature type="compositionally biased region" description="Basic and acidic residues" evidence="11">
    <location>
        <begin position="85"/>
        <end position="94"/>
    </location>
</feature>
<dbReference type="InterPro" id="IPR029061">
    <property type="entry name" value="THDP-binding"/>
</dbReference>
<dbReference type="PANTHER" id="PTHR43380:SF1">
    <property type="entry name" value="2-OXOISOVALERATE DEHYDROGENASE SUBUNIT ALPHA, MITOCHONDRIAL"/>
    <property type="match status" value="1"/>
</dbReference>
<dbReference type="RefSeq" id="XP_008085849.1">
    <property type="nucleotide sequence ID" value="XM_008087658.1"/>
</dbReference>
<gene>
    <name evidence="13" type="ORF">GLAREA_02572</name>
</gene>
<dbReference type="PROSITE" id="PS50828">
    <property type="entry name" value="SMR"/>
    <property type="match status" value="1"/>
</dbReference>
<comment type="similarity">
    <text evidence="3">Belongs to the BCKDHA family.</text>
</comment>
<reference evidence="13 14" key="1">
    <citation type="journal article" date="2013" name="BMC Genomics">
        <title>Genomics-driven discovery of the pneumocandin biosynthetic gene cluster in the fungus Glarea lozoyensis.</title>
        <authorList>
            <person name="Chen L."/>
            <person name="Yue Q."/>
            <person name="Zhang X."/>
            <person name="Xiang M."/>
            <person name="Wang C."/>
            <person name="Li S."/>
            <person name="Che Y."/>
            <person name="Ortiz-Lopez F.J."/>
            <person name="Bills G.F."/>
            <person name="Liu X."/>
            <person name="An Z."/>
        </authorList>
    </citation>
    <scope>NUCLEOTIDE SEQUENCE [LARGE SCALE GENOMIC DNA]</scope>
    <source>
        <strain evidence="14">ATCC 20868 / MF5171</strain>
    </source>
</reference>
<dbReference type="FunFam" id="3.40.50.970:FF:000015">
    <property type="entry name" value="2-oxoisovalerate dehydrogenase subunit alpha"/>
    <property type="match status" value="1"/>
</dbReference>
<keyword evidence="14" id="KW-1185">Reference proteome</keyword>
<dbReference type="SMART" id="SM00463">
    <property type="entry name" value="SMR"/>
    <property type="match status" value="1"/>
</dbReference>